<dbReference type="Proteomes" id="UP000664545">
    <property type="component" value="Unassembled WGS sequence"/>
</dbReference>
<protein>
    <submittedName>
        <fullName evidence="2">Ribonuclease H-like domain-containing protein</fullName>
    </submittedName>
</protein>
<accession>A0A939D6C4</accession>
<gene>
    <name evidence="2" type="ORF">JYB65_00680</name>
</gene>
<dbReference type="AlphaFoldDB" id="A0A939D6C4"/>
<dbReference type="InterPro" id="IPR038720">
    <property type="entry name" value="YprB_RNase_H-like_dom"/>
</dbReference>
<reference evidence="2" key="1">
    <citation type="submission" date="2021-02" db="EMBL/GenBank/DDBJ databases">
        <title>Abyssanaerobacter marinus gen.nov., sp., nov, anaerobic bacterium isolated from the Onnuri vent field of Indian Ocean and suggestion of Mogibacteriaceae fam. nov., and proposal of reclassification of ambiguous this family's genus member.</title>
        <authorList>
            <person name="Kim Y.J."/>
            <person name="Yang J.-A."/>
        </authorList>
    </citation>
    <scope>NUCLEOTIDE SEQUENCE</scope>
    <source>
        <strain evidence="2">DSM 2634</strain>
    </source>
</reference>
<sequence length="337" mass="39492">MIHTYIIEQEYIDTSYLMYQSRILDFYFGKKKIGVLDIETTGLNPQYSHFILGGLLIFQEDGVRVKQYFAENLQEEKQTLTAFLDEAKKMDILITYNGKHFDIKYLKTRMAELGLSDENLFPYNFDLYLMINGHSSLRKLLPNLKQKTVENFMGLWSSRKDEISGAESVELYKRYLSTKDSDLRDLILLHNRDDILQLSQLLPVLKKVDIHKGFFSLGFPVESLSISKITMEAKELKIWGHQRYPISYSSYGLDDSPCFLDFDRYSKDFYIGLPIIRRSVLGIVDTKSFEKDFSSLSKYETFENGFLVLQQGDHIHYIEINHFVKLLLERVLEVINR</sequence>
<dbReference type="EMBL" id="JAFJZZ010000001">
    <property type="protein sequence ID" value="MBN7771875.1"/>
    <property type="molecule type" value="Genomic_DNA"/>
</dbReference>
<dbReference type="RefSeq" id="WP_206580661.1">
    <property type="nucleotide sequence ID" value="NZ_JAFJZZ010000001.1"/>
</dbReference>
<proteinExistence type="predicted"/>
<dbReference type="InterPro" id="IPR036397">
    <property type="entry name" value="RNaseH_sf"/>
</dbReference>
<feature type="domain" description="YprB ribonuclease H-like" evidence="1">
    <location>
        <begin position="36"/>
        <end position="202"/>
    </location>
</feature>
<evidence type="ECO:0000313" key="3">
    <source>
        <dbReference type="Proteomes" id="UP000664545"/>
    </source>
</evidence>
<evidence type="ECO:0000259" key="1">
    <source>
        <dbReference type="Pfam" id="PF13482"/>
    </source>
</evidence>
<dbReference type="PANTHER" id="PTHR38462">
    <property type="entry name" value="EXONUCLEASE-LIKE PROTEIN"/>
    <property type="match status" value="1"/>
</dbReference>
<name>A0A939D6C4_CLOAM</name>
<dbReference type="PANTHER" id="PTHR38462:SF1">
    <property type="entry name" value="YPRB RIBONUCLEASE H-LIKE DOMAIN-CONTAINING PROTEIN"/>
    <property type="match status" value="1"/>
</dbReference>
<dbReference type="GO" id="GO:0003676">
    <property type="term" value="F:nucleic acid binding"/>
    <property type="evidence" value="ECO:0007669"/>
    <property type="project" value="InterPro"/>
</dbReference>
<dbReference type="Pfam" id="PF13482">
    <property type="entry name" value="RNase_H_2"/>
    <property type="match status" value="1"/>
</dbReference>
<dbReference type="SUPFAM" id="SSF53098">
    <property type="entry name" value="Ribonuclease H-like"/>
    <property type="match status" value="1"/>
</dbReference>
<comment type="caution">
    <text evidence="2">The sequence shown here is derived from an EMBL/GenBank/DDBJ whole genome shotgun (WGS) entry which is preliminary data.</text>
</comment>
<dbReference type="InterPro" id="IPR012337">
    <property type="entry name" value="RNaseH-like_sf"/>
</dbReference>
<keyword evidence="3" id="KW-1185">Reference proteome</keyword>
<evidence type="ECO:0000313" key="2">
    <source>
        <dbReference type="EMBL" id="MBN7771875.1"/>
    </source>
</evidence>
<organism evidence="2 3">
    <name type="scientific">Clostridium aminobutyricum</name>
    <dbReference type="NCBI Taxonomy" id="33953"/>
    <lineage>
        <taxon>Bacteria</taxon>
        <taxon>Bacillati</taxon>
        <taxon>Bacillota</taxon>
        <taxon>Clostridia</taxon>
        <taxon>Eubacteriales</taxon>
        <taxon>Clostridiaceae</taxon>
        <taxon>Clostridium</taxon>
    </lineage>
</organism>
<dbReference type="Gene3D" id="3.30.420.10">
    <property type="entry name" value="Ribonuclease H-like superfamily/Ribonuclease H"/>
    <property type="match status" value="1"/>
</dbReference>